<accession>A0A4Z1NTE6</accession>
<evidence type="ECO:0000313" key="3">
    <source>
        <dbReference type="EMBL" id="TID14240.1"/>
    </source>
</evidence>
<dbReference type="Proteomes" id="UP000298493">
    <property type="component" value="Unassembled WGS sequence"/>
</dbReference>
<comment type="caution">
    <text evidence="3">The sequence shown here is derived from an EMBL/GenBank/DDBJ whole genome shotgun (WGS) entry which is preliminary data.</text>
</comment>
<evidence type="ECO:0000259" key="2">
    <source>
        <dbReference type="Pfam" id="PF14765"/>
    </source>
</evidence>
<dbReference type="AlphaFoldDB" id="A0A4Z1NTE6"/>
<dbReference type="Pfam" id="PF14765">
    <property type="entry name" value="PS-DH"/>
    <property type="match status" value="1"/>
</dbReference>
<dbReference type="EMBL" id="SNSC02000023">
    <property type="protein sequence ID" value="TID14240.1"/>
    <property type="molecule type" value="Genomic_DNA"/>
</dbReference>
<gene>
    <name evidence="3" type="ORF">E6O75_ATG09319</name>
</gene>
<feature type="chain" id="PRO_5021428613" evidence="1">
    <location>
        <begin position="26"/>
        <end position="330"/>
    </location>
</feature>
<dbReference type="InterPro" id="IPR042104">
    <property type="entry name" value="PKS_dehydratase_sf"/>
</dbReference>
<dbReference type="OrthoDB" id="329835at2759"/>
<keyword evidence="4" id="KW-1185">Reference proteome</keyword>
<protein>
    <submittedName>
        <fullName evidence="3">Beta-ketoacyl synthase</fullName>
    </submittedName>
</protein>
<proteinExistence type="predicted"/>
<dbReference type="InterPro" id="IPR049551">
    <property type="entry name" value="PKS_DH_C"/>
</dbReference>
<feature type="domain" description="Polyketide synthase dehydratase" evidence="2">
    <location>
        <begin position="208"/>
        <end position="299"/>
    </location>
</feature>
<name>A0A4Z1NTE6_9PEZI</name>
<dbReference type="Gene3D" id="3.10.129.110">
    <property type="entry name" value="Polyketide synthase dehydratase"/>
    <property type="match status" value="1"/>
</dbReference>
<reference evidence="3 4" key="1">
    <citation type="submission" date="2019-04" db="EMBL/GenBank/DDBJ databases">
        <title>High contiguity whole genome sequence and gene annotation resource for two Venturia nashicola isolates.</title>
        <authorList>
            <person name="Prokchorchik M."/>
            <person name="Won K."/>
            <person name="Lee Y."/>
            <person name="Choi E.D."/>
            <person name="Segonzac C."/>
            <person name="Sohn K.H."/>
        </authorList>
    </citation>
    <scope>NUCLEOTIDE SEQUENCE [LARGE SCALE GENOMIC DNA]</scope>
    <source>
        <strain evidence="3 4">PRI2</strain>
    </source>
</reference>
<dbReference type="STRING" id="86259.A0A4Z1NTE6"/>
<sequence>MLGRSLSSLLIFFAICSILVHRAQTPQWNLPPKREMATILIAKLLLLNATHPSPLPFVAWHAALRGVSKHHGKFLQRGEDALCKVPESKSDTEAFYVSSGKLEVVWECLEDGGEIVWRGKNYRVLGYGDIAMAGEGVRQTTKINVGIRMRQVSVSTTLLLSEDRPTEIITTFRPLRLIISQDSSWYEFTISAYNGNQWTKHCSGEVKAESAKSWFDGVRSEGLDLGHGFINVDGITVCATEAQGIVSANKHLDSDYHIHTAVLNSVIQLLSVSSSNSLIRKHKNFLPGFCKELFISRATEDFVMNVAIWAMGNGSTSSRVGKAQAESKEP</sequence>
<feature type="signal peptide" evidence="1">
    <location>
        <begin position="1"/>
        <end position="25"/>
    </location>
</feature>
<organism evidence="3 4">
    <name type="scientific">Venturia nashicola</name>
    <dbReference type="NCBI Taxonomy" id="86259"/>
    <lineage>
        <taxon>Eukaryota</taxon>
        <taxon>Fungi</taxon>
        <taxon>Dikarya</taxon>
        <taxon>Ascomycota</taxon>
        <taxon>Pezizomycotina</taxon>
        <taxon>Dothideomycetes</taxon>
        <taxon>Pleosporomycetidae</taxon>
        <taxon>Venturiales</taxon>
        <taxon>Venturiaceae</taxon>
        <taxon>Venturia</taxon>
    </lineage>
</organism>
<evidence type="ECO:0000313" key="4">
    <source>
        <dbReference type="Proteomes" id="UP000298493"/>
    </source>
</evidence>
<keyword evidence="1" id="KW-0732">Signal</keyword>
<evidence type="ECO:0000256" key="1">
    <source>
        <dbReference type="SAM" id="SignalP"/>
    </source>
</evidence>